<keyword evidence="11" id="KW-1133">Transmembrane helix</keyword>
<dbReference type="SUPFAM" id="SSF48208">
    <property type="entry name" value="Six-hairpin glycosidases"/>
    <property type="match status" value="1"/>
</dbReference>
<keyword evidence="5 8" id="KW-0119">Carbohydrate metabolism</keyword>
<evidence type="ECO:0000256" key="11">
    <source>
        <dbReference type="SAM" id="Phobius"/>
    </source>
</evidence>
<comment type="similarity">
    <text evidence="2 8 9">Belongs to the glycosyl hydrolase 9 (cellulase E) family.</text>
</comment>
<evidence type="ECO:0000256" key="5">
    <source>
        <dbReference type="ARBA" id="ARBA00023277"/>
    </source>
</evidence>
<protein>
    <recommendedName>
        <fullName evidence="9">Endoglucanase</fullName>
        <ecNumber evidence="9">3.2.1.4</ecNumber>
    </recommendedName>
</protein>
<comment type="catalytic activity">
    <reaction evidence="1 9">
        <text>Endohydrolysis of (1-&gt;4)-beta-D-glucosidic linkages in cellulose, lichenin and cereal beta-D-glucans.</text>
        <dbReference type="EC" id="3.2.1.4"/>
    </reaction>
</comment>
<keyword evidence="7 8" id="KW-0624">Polysaccharide degradation</keyword>
<keyword evidence="14" id="KW-1185">Reference proteome</keyword>
<keyword evidence="11" id="KW-0812">Transmembrane</keyword>
<feature type="region of interest" description="Disordered" evidence="10">
    <location>
        <begin position="857"/>
        <end position="881"/>
    </location>
</feature>
<dbReference type="AlphaFoldDB" id="A0AAD4H704"/>
<gene>
    <name evidence="13" type="ORF">BGZ95_008943</name>
</gene>
<dbReference type="InterPro" id="IPR008928">
    <property type="entry name" value="6-hairpin_glycosidase_sf"/>
</dbReference>
<feature type="active site" evidence="8">
    <location>
        <position position="596"/>
    </location>
</feature>
<organism evidence="13 14">
    <name type="scientific">Linnemannia exigua</name>
    <dbReference type="NCBI Taxonomy" id="604196"/>
    <lineage>
        <taxon>Eukaryota</taxon>
        <taxon>Fungi</taxon>
        <taxon>Fungi incertae sedis</taxon>
        <taxon>Mucoromycota</taxon>
        <taxon>Mortierellomycotina</taxon>
        <taxon>Mortierellomycetes</taxon>
        <taxon>Mortierellales</taxon>
        <taxon>Mortierellaceae</taxon>
        <taxon>Linnemannia</taxon>
    </lineage>
</organism>
<dbReference type="InterPro" id="IPR033126">
    <property type="entry name" value="Glyco_hydro_9_Asp/Glu_AS"/>
</dbReference>
<feature type="region of interest" description="Disordered" evidence="10">
    <location>
        <begin position="107"/>
        <end position="126"/>
    </location>
</feature>
<evidence type="ECO:0000256" key="9">
    <source>
        <dbReference type="RuleBase" id="RU361166"/>
    </source>
</evidence>
<dbReference type="GO" id="GO:0030245">
    <property type="term" value="P:cellulose catabolic process"/>
    <property type="evidence" value="ECO:0007669"/>
    <property type="project" value="UniProtKB-KW"/>
</dbReference>
<feature type="region of interest" description="Disordered" evidence="10">
    <location>
        <begin position="539"/>
        <end position="559"/>
    </location>
</feature>
<accession>A0AAD4H704</accession>
<comment type="caution">
    <text evidence="13">The sequence shown here is derived from an EMBL/GenBank/DDBJ whole genome shotgun (WGS) entry which is preliminary data.</text>
</comment>
<dbReference type="EMBL" id="JAAAIL010000495">
    <property type="protein sequence ID" value="KAG0275302.1"/>
    <property type="molecule type" value="Genomic_DNA"/>
</dbReference>
<dbReference type="GO" id="GO:0008810">
    <property type="term" value="F:cellulase activity"/>
    <property type="evidence" value="ECO:0007669"/>
    <property type="project" value="UniProtKB-EC"/>
</dbReference>
<dbReference type="PROSITE" id="PS00698">
    <property type="entry name" value="GH9_3"/>
    <property type="match status" value="1"/>
</dbReference>
<dbReference type="Gene3D" id="1.50.10.10">
    <property type="match status" value="1"/>
</dbReference>
<dbReference type="EC" id="3.2.1.4" evidence="9"/>
<evidence type="ECO:0000256" key="6">
    <source>
        <dbReference type="ARBA" id="ARBA00023295"/>
    </source>
</evidence>
<evidence type="ECO:0000256" key="3">
    <source>
        <dbReference type="ARBA" id="ARBA00022801"/>
    </source>
</evidence>
<evidence type="ECO:0000256" key="8">
    <source>
        <dbReference type="PROSITE-ProRule" id="PRU10060"/>
    </source>
</evidence>
<keyword evidence="3 8" id="KW-0378">Hydrolase</keyword>
<name>A0AAD4H704_9FUNG</name>
<dbReference type="PANTHER" id="PTHR22298">
    <property type="entry name" value="ENDO-1,4-BETA-GLUCANASE"/>
    <property type="match status" value="1"/>
</dbReference>
<dbReference type="InterPro" id="IPR012341">
    <property type="entry name" value="6hp_glycosidase-like_sf"/>
</dbReference>
<evidence type="ECO:0000313" key="13">
    <source>
        <dbReference type="EMBL" id="KAG0275302.1"/>
    </source>
</evidence>
<evidence type="ECO:0000256" key="4">
    <source>
        <dbReference type="ARBA" id="ARBA00023001"/>
    </source>
</evidence>
<dbReference type="Pfam" id="PF00759">
    <property type="entry name" value="Glyco_hydro_9"/>
    <property type="match status" value="1"/>
</dbReference>
<sequence length="881" mass="94775">MIGSKFPPGKSDSSSSSFSSLRVLPLLFTTALILALCLISSQGDMQVQAVYRAPGTNSDINSSSGSSSYNNDAAVAAVSDKPSGTFYKDEPFDDTYPEPHNATATVAGSVGANGSGTGATPTMATPYRSTKTWPALPVGTDTGDEGAVSPGDDGLLDAMFLFYEAQRSGRLPSDQRVQWRNDSALLDGKDAGVDLTGGYYDAGDYLKFIFPLTFTISEICYGAIDFFEGYTLAEKTRHLDQMVRWGLDWLIKAHPNNNTLYVQVGVSEVDNNYWGPDTGIPNPRPSFFVSNLRPGTDVMADAAAAFASCSVLYREKFRDMEYAATLQRHAEGLYNLAETALPQQTYQTAIPAAACCYASTGYLDELAWGAAWMYRLTKDPIYAAKASHYIAEYSKLEHGSIMLPVTWDDKTGLVYILMAGLTQGTAEGVQWQALAEKFGNFVIHAPKPCAFTSGGMYYCYGYSGDDTSVVAANAAFAMTLLSNNMDIWLKNNRDSKSMTNALENEIRGKIEAYSAFAVRQVRYLLGDNPEKTPYIVGVHPNSPTNPHSSLASGGRSTDSIDTDPVKEAHILLGALVGGPDKNDRFQDLRSNWRQNEVALDYNAPFTSLMAYQVMTSHDPPPYATIAAGRPPHGVLVADMPVWKLVLIVTLIASILFLTAIYIFYFRRTDIQLWYTEKFHKGPKNPFTDPTTTSSNSSNRRGSSSKGPGSGSGTSGMNNYNRRPSASSFATITFDEKRQMWSSNTRSMPSVKIEDNDDDAISGDKRVGGGVGRGSLPLDITTTATTTTGGGETETQETGGLFGRAKAALRPPPLLTGLKKSAGGGGTNGKMYDLESAPGSASTSGLLLARQSVVSSPYPLSPLTPTPSTPMTPSGDTILQLA</sequence>
<evidence type="ECO:0000256" key="2">
    <source>
        <dbReference type="ARBA" id="ARBA00007072"/>
    </source>
</evidence>
<keyword evidence="4 9" id="KW-0136">Cellulose degradation</keyword>
<evidence type="ECO:0000256" key="7">
    <source>
        <dbReference type="ARBA" id="ARBA00023326"/>
    </source>
</evidence>
<proteinExistence type="inferred from homology"/>
<evidence type="ECO:0000313" key="14">
    <source>
        <dbReference type="Proteomes" id="UP001194580"/>
    </source>
</evidence>
<feature type="compositionally biased region" description="Pro residues" evidence="10">
    <location>
        <begin position="858"/>
        <end position="869"/>
    </location>
</feature>
<reference evidence="13" key="1">
    <citation type="journal article" date="2020" name="Fungal Divers.">
        <title>Resolving the Mortierellaceae phylogeny through synthesis of multi-gene phylogenetics and phylogenomics.</title>
        <authorList>
            <person name="Vandepol N."/>
            <person name="Liber J."/>
            <person name="Desiro A."/>
            <person name="Na H."/>
            <person name="Kennedy M."/>
            <person name="Barry K."/>
            <person name="Grigoriev I.V."/>
            <person name="Miller A.N."/>
            <person name="O'Donnell K."/>
            <person name="Stajich J.E."/>
            <person name="Bonito G."/>
        </authorList>
    </citation>
    <scope>NUCLEOTIDE SEQUENCE</scope>
    <source>
        <strain evidence="13">NRRL 28262</strain>
    </source>
</reference>
<feature type="compositionally biased region" description="Low complexity" evidence="10">
    <location>
        <begin position="689"/>
        <end position="706"/>
    </location>
</feature>
<evidence type="ECO:0000256" key="10">
    <source>
        <dbReference type="SAM" id="MobiDB-lite"/>
    </source>
</evidence>
<feature type="active site" evidence="8">
    <location>
        <position position="587"/>
    </location>
</feature>
<feature type="region of interest" description="Disordered" evidence="10">
    <location>
        <begin position="739"/>
        <end position="842"/>
    </location>
</feature>
<dbReference type="InterPro" id="IPR001701">
    <property type="entry name" value="Glyco_hydro_9"/>
</dbReference>
<feature type="domain" description="Glycoside hydrolase family 9" evidence="12">
    <location>
        <begin position="155"/>
        <end position="608"/>
    </location>
</feature>
<evidence type="ECO:0000259" key="12">
    <source>
        <dbReference type="Pfam" id="PF00759"/>
    </source>
</evidence>
<feature type="transmembrane region" description="Helical" evidence="11">
    <location>
        <begin position="641"/>
        <end position="664"/>
    </location>
</feature>
<dbReference type="Proteomes" id="UP001194580">
    <property type="component" value="Unassembled WGS sequence"/>
</dbReference>
<keyword evidence="6 8" id="KW-0326">Glycosidase</keyword>
<feature type="compositionally biased region" description="Polar residues" evidence="10">
    <location>
        <begin position="541"/>
        <end position="559"/>
    </location>
</feature>
<keyword evidence="11" id="KW-0472">Membrane</keyword>
<feature type="region of interest" description="Disordered" evidence="10">
    <location>
        <begin position="683"/>
        <end position="723"/>
    </location>
</feature>
<evidence type="ECO:0000256" key="1">
    <source>
        <dbReference type="ARBA" id="ARBA00000966"/>
    </source>
</evidence>